<dbReference type="InterPro" id="IPR032423">
    <property type="entry name" value="AAA_assoc_2"/>
</dbReference>
<organism evidence="6 7">
    <name type="scientific">Candidatus Avidehalobacter gallistercoris</name>
    <dbReference type="NCBI Taxonomy" id="2840694"/>
    <lineage>
        <taxon>Bacteria</taxon>
        <taxon>Bacillati</taxon>
        <taxon>Bacillota</taxon>
        <taxon>Clostridia</taxon>
        <taxon>Eubacteriales</taxon>
        <taxon>Peptococcaceae</taxon>
        <taxon>Peptococcaceae incertae sedis</taxon>
        <taxon>Candidatus Avidehalobacter</taxon>
    </lineage>
</organism>
<dbReference type="Gene3D" id="1.20.272.10">
    <property type="match status" value="1"/>
</dbReference>
<evidence type="ECO:0000256" key="2">
    <source>
        <dbReference type="ARBA" id="ARBA00020776"/>
    </source>
</evidence>
<gene>
    <name evidence="6" type="ORF">IAB00_02830</name>
</gene>
<comment type="caution">
    <text evidence="6">The sequence shown here is derived from an EMBL/GenBank/DDBJ whole genome shotgun (WGS) entry which is preliminary data.</text>
</comment>
<reference evidence="6" key="1">
    <citation type="submission" date="2020-10" db="EMBL/GenBank/DDBJ databases">
        <authorList>
            <person name="Gilroy R."/>
        </authorList>
    </citation>
    <scope>NUCLEOTIDE SEQUENCE</scope>
    <source>
        <strain evidence="6">2830</strain>
    </source>
</reference>
<keyword evidence="3" id="KW-0547">Nucleotide-binding</keyword>
<dbReference type="GO" id="GO:0006310">
    <property type="term" value="P:DNA recombination"/>
    <property type="evidence" value="ECO:0007669"/>
    <property type="project" value="InterPro"/>
</dbReference>
<evidence type="ECO:0000256" key="3">
    <source>
        <dbReference type="ARBA" id="ARBA00022741"/>
    </source>
</evidence>
<accession>A0A9D1HJ89</accession>
<dbReference type="GO" id="GO:0008047">
    <property type="term" value="F:enzyme activator activity"/>
    <property type="evidence" value="ECO:0007669"/>
    <property type="project" value="TreeGrafter"/>
</dbReference>
<proteinExistence type="inferred from homology"/>
<dbReference type="GO" id="GO:0006261">
    <property type="term" value="P:DNA-templated DNA replication"/>
    <property type="evidence" value="ECO:0007669"/>
    <property type="project" value="TreeGrafter"/>
</dbReference>
<dbReference type="CDD" id="cd18139">
    <property type="entry name" value="HLD_clamp_RarA"/>
    <property type="match status" value="1"/>
</dbReference>
<reference evidence="6" key="2">
    <citation type="journal article" date="2021" name="PeerJ">
        <title>Extensive microbial diversity within the chicken gut microbiome revealed by metagenomics and culture.</title>
        <authorList>
            <person name="Gilroy R."/>
            <person name="Ravi A."/>
            <person name="Getino M."/>
            <person name="Pursley I."/>
            <person name="Horton D.L."/>
            <person name="Alikhan N.F."/>
            <person name="Baker D."/>
            <person name="Gharbi K."/>
            <person name="Hall N."/>
            <person name="Watson M."/>
            <person name="Adriaenssens E.M."/>
            <person name="Foster-Nyarko E."/>
            <person name="Jarju S."/>
            <person name="Secka A."/>
            <person name="Antonio M."/>
            <person name="Oren A."/>
            <person name="Chaudhuri R.R."/>
            <person name="La Ragione R."/>
            <person name="Hildebrand F."/>
            <person name="Pallen M.J."/>
        </authorList>
    </citation>
    <scope>NUCLEOTIDE SEQUENCE</scope>
    <source>
        <strain evidence="6">2830</strain>
    </source>
</reference>
<dbReference type="Gene3D" id="1.10.3710.10">
    <property type="entry name" value="DNA polymerase III clamp loader subunits, C-terminal domain"/>
    <property type="match status" value="1"/>
</dbReference>
<evidence type="ECO:0000259" key="5">
    <source>
        <dbReference type="SMART" id="SM00382"/>
    </source>
</evidence>
<dbReference type="InterPro" id="IPR003593">
    <property type="entry name" value="AAA+_ATPase"/>
</dbReference>
<dbReference type="CDD" id="cd00009">
    <property type="entry name" value="AAA"/>
    <property type="match status" value="1"/>
</dbReference>
<dbReference type="Gene3D" id="1.10.8.60">
    <property type="match status" value="1"/>
</dbReference>
<dbReference type="Gene3D" id="3.40.50.300">
    <property type="entry name" value="P-loop containing nucleotide triphosphate hydrolases"/>
    <property type="match status" value="1"/>
</dbReference>
<dbReference type="GO" id="GO:0009378">
    <property type="term" value="F:four-way junction helicase activity"/>
    <property type="evidence" value="ECO:0007669"/>
    <property type="project" value="InterPro"/>
</dbReference>
<dbReference type="InterPro" id="IPR008824">
    <property type="entry name" value="RuvB-like_N"/>
</dbReference>
<dbReference type="InterPro" id="IPR027417">
    <property type="entry name" value="P-loop_NTPase"/>
</dbReference>
<comment type="similarity">
    <text evidence="1">Belongs to the AAA ATPase family. RarA/MGS1/WRNIP1 subfamily.</text>
</comment>
<dbReference type="SMART" id="SM00382">
    <property type="entry name" value="AAA"/>
    <property type="match status" value="1"/>
</dbReference>
<dbReference type="FunFam" id="1.10.8.60:FF:000029">
    <property type="entry name" value="Replication-associated recombination protein A"/>
    <property type="match status" value="1"/>
</dbReference>
<evidence type="ECO:0000256" key="4">
    <source>
        <dbReference type="ARBA" id="ARBA00022840"/>
    </source>
</evidence>
<dbReference type="SUPFAM" id="SSF52540">
    <property type="entry name" value="P-loop containing nucleoside triphosphate hydrolases"/>
    <property type="match status" value="1"/>
</dbReference>
<evidence type="ECO:0000313" key="6">
    <source>
        <dbReference type="EMBL" id="HIU10167.1"/>
    </source>
</evidence>
<protein>
    <recommendedName>
        <fullName evidence="2">Replication-associated recombination protein A</fullName>
    </recommendedName>
</protein>
<sequence length="446" mass="49136">MSESFTGNLFSGQAEQNRRQAAPLAARMRPRTLEEYAGQDHIIGKGRLLRRAIEADQLSSLIFYGPPGVGKTSLARVIANSTSSDFKQLSAVGAGISDIRAILSDAKENLALYNMRTVLFIDEIHRFNKAQQDALLPAVEDGTIILIGATTENPYFEVNGALLSRSRIFQLEALQEKHIRALLLQALADKERGLGNYRVEMTEEALSHIAGAAGGDARTAYNALELAVLTTAPDEDGVRHITLEVAAESIQKKALHYDKQGDNHYDVISAFIKSMRGSDPDAALHYLARMIRAGEQPEFICRRIIICAAEDVGLADPQALQVAVACMDAVHFVGWPEARIPLAMAAVYVANAPKSNSAYMGIDAALADIDNLGDFRVPIYLRDSSYKGAKAFGHGVGYKYVHDFGSYVPEQQYLPDELKGKRYYHRSNHGAERLPVWFLQETERKK</sequence>
<dbReference type="GO" id="GO:0000731">
    <property type="term" value="P:DNA synthesis involved in DNA repair"/>
    <property type="evidence" value="ECO:0007669"/>
    <property type="project" value="TreeGrafter"/>
</dbReference>
<evidence type="ECO:0000256" key="1">
    <source>
        <dbReference type="ARBA" id="ARBA00008959"/>
    </source>
</evidence>
<dbReference type="Pfam" id="PF12002">
    <property type="entry name" value="MgsA_C"/>
    <property type="match status" value="1"/>
</dbReference>
<name>A0A9D1HJ89_9FIRM</name>
<dbReference type="GO" id="GO:0005524">
    <property type="term" value="F:ATP binding"/>
    <property type="evidence" value="ECO:0007669"/>
    <property type="project" value="UniProtKB-KW"/>
</dbReference>
<dbReference type="GO" id="GO:0017116">
    <property type="term" value="F:single-stranded DNA helicase activity"/>
    <property type="evidence" value="ECO:0007669"/>
    <property type="project" value="TreeGrafter"/>
</dbReference>
<dbReference type="AlphaFoldDB" id="A0A9D1HJ89"/>
<dbReference type="SUPFAM" id="SSF48019">
    <property type="entry name" value="post-AAA+ oligomerization domain-like"/>
    <property type="match status" value="1"/>
</dbReference>
<dbReference type="FunFam" id="3.40.50.300:FF:000345">
    <property type="entry name" value="AAA family ATPase"/>
    <property type="match status" value="1"/>
</dbReference>
<keyword evidence="4" id="KW-0067">ATP-binding</keyword>
<dbReference type="EMBL" id="DVMH01000018">
    <property type="protein sequence ID" value="HIU10167.1"/>
    <property type="molecule type" value="Genomic_DNA"/>
</dbReference>
<evidence type="ECO:0000313" key="7">
    <source>
        <dbReference type="Proteomes" id="UP000824124"/>
    </source>
</evidence>
<dbReference type="InterPro" id="IPR051314">
    <property type="entry name" value="AAA_ATPase_RarA/MGS1/WRNIP1"/>
</dbReference>
<dbReference type="GO" id="GO:0003677">
    <property type="term" value="F:DNA binding"/>
    <property type="evidence" value="ECO:0007669"/>
    <property type="project" value="InterPro"/>
</dbReference>
<dbReference type="InterPro" id="IPR021886">
    <property type="entry name" value="MgsA_C"/>
</dbReference>
<dbReference type="PANTHER" id="PTHR13779:SF7">
    <property type="entry name" value="ATPASE WRNIP1"/>
    <property type="match status" value="1"/>
</dbReference>
<dbReference type="Proteomes" id="UP000824124">
    <property type="component" value="Unassembled WGS sequence"/>
</dbReference>
<dbReference type="Pfam" id="PF16193">
    <property type="entry name" value="AAA_assoc_2"/>
    <property type="match status" value="1"/>
</dbReference>
<dbReference type="FunFam" id="1.20.272.10:FF:000001">
    <property type="entry name" value="Putative AAA family ATPase"/>
    <property type="match status" value="1"/>
</dbReference>
<feature type="domain" description="AAA+ ATPase" evidence="5">
    <location>
        <begin position="57"/>
        <end position="178"/>
    </location>
</feature>
<dbReference type="InterPro" id="IPR008921">
    <property type="entry name" value="DNA_pol3_clamp-load_cplx_C"/>
</dbReference>
<dbReference type="PANTHER" id="PTHR13779">
    <property type="entry name" value="WERNER HELICASE-INTERACTING PROTEIN 1 FAMILY MEMBER"/>
    <property type="match status" value="1"/>
</dbReference>
<dbReference type="Pfam" id="PF05496">
    <property type="entry name" value="RuvB_N"/>
    <property type="match status" value="1"/>
</dbReference>